<comment type="caution">
    <text evidence="2">The sequence shown here is derived from an EMBL/GenBank/DDBJ whole genome shotgun (WGS) entry which is preliminary data.</text>
</comment>
<gene>
    <name evidence="2" type="ORF">KC19_1G323500</name>
</gene>
<proteinExistence type="predicted"/>
<keyword evidence="3" id="KW-1185">Reference proteome</keyword>
<evidence type="ECO:0000313" key="3">
    <source>
        <dbReference type="Proteomes" id="UP000822688"/>
    </source>
</evidence>
<organism evidence="2 3">
    <name type="scientific">Ceratodon purpureus</name>
    <name type="common">Fire moss</name>
    <name type="synonym">Dicranum purpureum</name>
    <dbReference type="NCBI Taxonomy" id="3225"/>
    <lineage>
        <taxon>Eukaryota</taxon>
        <taxon>Viridiplantae</taxon>
        <taxon>Streptophyta</taxon>
        <taxon>Embryophyta</taxon>
        <taxon>Bryophyta</taxon>
        <taxon>Bryophytina</taxon>
        <taxon>Bryopsida</taxon>
        <taxon>Dicranidae</taxon>
        <taxon>Pseudoditrichales</taxon>
        <taxon>Ditrichaceae</taxon>
        <taxon>Ceratodon</taxon>
    </lineage>
</organism>
<feature type="signal peptide" evidence="1">
    <location>
        <begin position="1"/>
        <end position="26"/>
    </location>
</feature>
<keyword evidence="1" id="KW-0732">Signal</keyword>
<dbReference type="AlphaFoldDB" id="A0A8T0JE45"/>
<protein>
    <recommendedName>
        <fullName evidence="4">Secreted protein</fullName>
    </recommendedName>
</protein>
<sequence>MRSTTSGALQTLVCLQFCTKIAQTWANVQEISSSSWLRTRSMMRSAIGICVHVSVGEITDPWINYSVAFAIRVSKLRNRVDLRLRMSLVLLLDTVMGICALNRCST</sequence>
<evidence type="ECO:0000256" key="1">
    <source>
        <dbReference type="SAM" id="SignalP"/>
    </source>
</evidence>
<feature type="chain" id="PRO_5035937401" description="Secreted protein" evidence="1">
    <location>
        <begin position="27"/>
        <end position="106"/>
    </location>
</feature>
<dbReference type="EMBL" id="CM026421">
    <property type="protein sequence ID" value="KAG0593362.1"/>
    <property type="molecule type" value="Genomic_DNA"/>
</dbReference>
<evidence type="ECO:0008006" key="4">
    <source>
        <dbReference type="Google" id="ProtNLM"/>
    </source>
</evidence>
<accession>A0A8T0JE45</accession>
<name>A0A8T0JE45_CERPU</name>
<dbReference type="Proteomes" id="UP000822688">
    <property type="component" value="Chromosome 1"/>
</dbReference>
<reference evidence="2" key="1">
    <citation type="submission" date="2020-06" db="EMBL/GenBank/DDBJ databases">
        <title>WGS assembly of Ceratodon purpureus strain R40.</title>
        <authorList>
            <person name="Carey S.B."/>
            <person name="Jenkins J."/>
            <person name="Shu S."/>
            <person name="Lovell J.T."/>
            <person name="Sreedasyam A."/>
            <person name="Maumus F."/>
            <person name="Tiley G.P."/>
            <person name="Fernandez-Pozo N."/>
            <person name="Barry K."/>
            <person name="Chen C."/>
            <person name="Wang M."/>
            <person name="Lipzen A."/>
            <person name="Daum C."/>
            <person name="Saski C.A."/>
            <person name="Payton A.C."/>
            <person name="Mcbreen J.C."/>
            <person name="Conrad R.E."/>
            <person name="Kollar L.M."/>
            <person name="Olsson S."/>
            <person name="Huttunen S."/>
            <person name="Landis J.B."/>
            <person name="Wickett N.J."/>
            <person name="Johnson M.G."/>
            <person name="Rensing S.A."/>
            <person name="Grimwood J."/>
            <person name="Schmutz J."/>
            <person name="Mcdaniel S.F."/>
        </authorList>
    </citation>
    <scope>NUCLEOTIDE SEQUENCE</scope>
    <source>
        <strain evidence="2">R40</strain>
    </source>
</reference>
<evidence type="ECO:0000313" key="2">
    <source>
        <dbReference type="EMBL" id="KAG0593362.1"/>
    </source>
</evidence>